<feature type="compositionally biased region" description="Basic and acidic residues" evidence="1">
    <location>
        <begin position="101"/>
        <end position="111"/>
    </location>
</feature>
<evidence type="ECO:0000313" key="2">
    <source>
        <dbReference type="EMBL" id="KAL1609718.1"/>
    </source>
</evidence>
<proteinExistence type="predicted"/>
<accession>A0ABR3RZQ3</accession>
<protein>
    <submittedName>
        <fullName evidence="2">Uncharacterized protein</fullName>
    </submittedName>
</protein>
<gene>
    <name evidence="2" type="ORF">SLS59_001227</name>
</gene>
<sequence>MSDNDTGKAASWTDRELLVYLLSTIEYSNAKLDYANAPAPAGRNASGCAQIIMKLTKALKKDIEALKNGTAIGDTKPTKGKRKADDGEEKPRKRGRPKKAVKSEQKIKEDAAAESGGMNAGGDAEEEEV</sequence>
<evidence type="ECO:0000313" key="3">
    <source>
        <dbReference type="Proteomes" id="UP001521222"/>
    </source>
</evidence>
<dbReference type="EMBL" id="JAKIXB020000003">
    <property type="protein sequence ID" value="KAL1609718.1"/>
    <property type="molecule type" value="Genomic_DNA"/>
</dbReference>
<organism evidence="2 3">
    <name type="scientific">Nothophoma quercina</name>
    <dbReference type="NCBI Taxonomy" id="749835"/>
    <lineage>
        <taxon>Eukaryota</taxon>
        <taxon>Fungi</taxon>
        <taxon>Dikarya</taxon>
        <taxon>Ascomycota</taxon>
        <taxon>Pezizomycotina</taxon>
        <taxon>Dothideomycetes</taxon>
        <taxon>Pleosporomycetidae</taxon>
        <taxon>Pleosporales</taxon>
        <taxon>Pleosporineae</taxon>
        <taxon>Didymellaceae</taxon>
        <taxon>Nothophoma</taxon>
    </lineage>
</organism>
<keyword evidence="3" id="KW-1185">Reference proteome</keyword>
<feature type="region of interest" description="Disordered" evidence="1">
    <location>
        <begin position="66"/>
        <end position="129"/>
    </location>
</feature>
<evidence type="ECO:0000256" key="1">
    <source>
        <dbReference type="SAM" id="MobiDB-lite"/>
    </source>
</evidence>
<reference evidence="2 3" key="1">
    <citation type="submission" date="2024-02" db="EMBL/GenBank/DDBJ databases">
        <title>De novo assembly and annotation of 12 fungi associated with fruit tree decline syndrome in Ontario, Canada.</title>
        <authorList>
            <person name="Sulman M."/>
            <person name="Ellouze W."/>
            <person name="Ilyukhin E."/>
        </authorList>
    </citation>
    <scope>NUCLEOTIDE SEQUENCE [LARGE SCALE GENOMIC DNA]</scope>
    <source>
        <strain evidence="2 3">M97-236</strain>
    </source>
</reference>
<dbReference type="Proteomes" id="UP001521222">
    <property type="component" value="Unassembled WGS sequence"/>
</dbReference>
<name>A0ABR3RZQ3_9PLEO</name>
<comment type="caution">
    <text evidence="2">The sequence shown here is derived from an EMBL/GenBank/DDBJ whole genome shotgun (WGS) entry which is preliminary data.</text>
</comment>